<evidence type="ECO:0000313" key="7">
    <source>
        <dbReference type="Proteomes" id="UP000811899"/>
    </source>
</evidence>
<dbReference type="GO" id="GO:0008270">
    <property type="term" value="F:zinc ion binding"/>
    <property type="evidence" value="ECO:0007669"/>
    <property type="project" value="UniProtKB-KW"/>
</dbReference>
<evidence type="ECO:0000256" key="4">
    <source>
        <dbReference type="PROSITE-ProRule" id="PRU00510"/>
    </source>
</evidence>
<keyword evidence="2" id="KW-0863">Zinc-finger</keyword>
<gene>
    <name evidence="6" type="ORF">KI809_18780</name>
</gene>
<keyword evidence="7" id="KW-1185">Reference proteome</keyword>
<comment type="caution">
    <text evidence="6">The sequence shown here is derived from an EMBL/GenBank/DDBJ whole genome shotgun (WGS) entry which is preliminary data.</text>
</comment>
<organism evidence="6 7">
    <name type="scientific">Geoanaerobacter pelophilus</name>
    <dbReference type="NCBI Taxonomy" id="60036"/>
    <lineage>
        <taxon>Bacteria</taxon>
        <taxon>Pseudomonadati</taxon>
        <taxon>Thermodesulfobacteriota</taxon>
        <taxon>Desulfuromonadia</taxon>
        <taxon>Geobacterales</taxon>
        <taxon>Geobacteraceae</taxon>
        <taxon>Geoanaerobacter</taxon>
    </lineage>
</organism>
<evidence type="ECO:0000313" key="6">
    <source>
        <dbReference type="EMBL" id="MBT0666358.1"/>
    </source>
</evidence>
<keyword evidence="3" id="KW-0862">Zinc</keyword>
<dbReference type="InterPro" id="IPR000962">
    <property type="entry name" value="Znf_DskA_TraR"/>
</dbReference>
<name>A0AAW4L632_9BACT</name>
<dbReference type="SUPFAM" id="SSF57716">
    <property type="entry name" value="Glucocorticoid receptor-like (DNA-binding domain)"/>
    <property type="match status" value="1"/>
</dbReference>
<dbReference type="PROSITE" id="PS51128">
    <property type="entry name" value="ZF_DKSA_2"/>
    <property type="match status" value="1"/>
</dbReference>
<dbReference type="AlphaFoldDB" id="A0AAW4L632"/>
<dbReference type="Pfam" id="PF01258">
    <property type="entry name" value="zf-dskA_traR"/>
    <property type="match status" value="1"/>
</dbReference>
<proteinExistence type="predicted"/>
<dbReference type="InterPro" id="IPR020458">
    <property type="entry name" value="Znf_DskA_TraR_CS"/>
</dbReference>
<dbReference type="PROSITE" id="PS01102">
    <property type="entry name" value="ZF_DKSA_1"/>
    <property type="match status" value="1"/>
</dbReference>
<evidence type="ECO:0000256" key="3">
    <source>
        <dbReference type="ARBA" id="ARBA00022833"/>
    </source>
</evidence>
<evidence type="ECO:0000256" key="2">
    <source>
        <dbReference type="ARBA" id="ARBA00022771"/>
    </source>
</evidence>
<dbReference type="PANTHER" id="PTHR38777:SF1">
    <property type="entry name" value="DNAK SUPPRESSOR PROTEIN"/>
    <property type="match status" value="1"/>
</dbReference>
<evidence type="ECO:0000256" key="1">
    <source>
        <dbReference type="ARBA" id="ARBA00022723"/>
    </source>
</evidence>
<sequence length="69" mass="7811">MDLCQQINQELIDDALEDHYRRRITGVSLTNCDDCGEPIPAKRQIYVPGCCRCVACQTGFENSFKGRSK</sequence>
<dbReference type="RefSeq" id="WP_214173132.1">
    <property type="nucleotide sequence ID" value="NZ_JAHCVJ010000011.1"/>
</dbReference>
<dbReference type="GO" id="GO:1900378">
    <property type="term" value="P:positive regulation of secondary metabolite biosynthetic process"/>
    <property type="evidence" value="ECO:0007669"/>
    <property type="project" value="TreeGrafter"/>
</dbReference>
<evidence type="ECO:0000259" key="5">
    <source>
        <dbReference type="Pfam" id="PF01258"/>
    </source>
</evidence>
<dbReference type="EMBL" id="JAHCVJ010000011">
    <property type="protein sequence ID" value="MBT0666358.1"/>
    <property type="molecule type" value="Genomic_DNA"/>
</dbReference>
<dbReference type="Gene3D" id="1.20.120.910">
    <property type="entry name" value="DksA, coiled-coil domain"/>
    <property type="match status" value="1"/>
</dbReference>
<protein>
    <submittedName>
        <fullName evidence="6">TraR/DksA family transcriptional regulator</fullName>
    </submittedName>
</protein>
<keyword evidence="1" id="KW-0479">Metal-binding</keyword>
<dbReference type="PANTHER" id="PTHR38777">
    <property type="entry name" value="FELS-2 PROPHAGE PROTEIN"/>
    <property type="match status" value="1"/>
</dbReference>
<reference evidence="6 7" key="1">
    <citation type="submission" date="2021-05" db="EMBL/GenBank/DDBJ databases">
        <title>The draft genome of Geobacter pelophilus DSM 12255.</title>
        <authorList>
            <person name="Xu Z."/>
            <person name="Masuda Y."/>
            <person name="Itoh H."/>
            <person name="Senoo K."/>
        </authorList>
    </citation>
    <scope>NUCLEOTIDE SEQUENCE [LARGE SCALE GENOMIC DNA]</scope>
    <source>
        <strain evidence="6 7">DSM 12255</strain>
    </source>
</reference>
<dbReference type="Proteomes" id="UP000811899">
    <property type="component" value="Unassembled WGS sequence"/>
</dbReference>
<feature type="zinc finger region" description="dksA C4-type" evidence="4">
    <location>
        <begin position="32"/>
        <end position="56"/>
    </location>
</feature>
<feature type="domain" description="Zinc finger DksA/TraR C4-type" evidence="5">
    <location>
        <begin position="27"/>
        <end position="61"/>
    </location>
</feature>
<accession>A0AAW4L632</accession>